<dbReference type="InterPro" id="IPR029063">
    <property type="entry name" value="SAM-dependent_MTases_sf"/>
</dbReference>
<proteinExistence type="inferred from homology"/>
<dbReference type="InterPro" id="IPR043675">
    <property type="entry name" value="TrmR_methyltr"/>
</dbReference>
<comment type="function">
    <text evidence="4">Catalyzes the methylation of 5-hydroxyuridine (ho5U) to form 5-methoxyuridine (mo5U) at position 34 in tRNAs.</text>
</comment>
<evidence type="ECO:0000256" key="4">
    <source>
        <dbReference type="HAMAP-Rule" id="MF_02217"/>
    </source>
</evidence>
<keyword evidence="4" id="KW-0819">tRNA processing</keyword>
<evidence type="ECO:0000256" key="1">
    <source>
        <dbReference type="ARBA" id="ARBA00022603"/>
    </source>
</evidence>
<keyword evidence="4" id="KW-0479">Metal-binding</keyword>
<keyword evidence="2 4" id="KW-0808">Transferase</keyword>
<reference evidence="5 6" key="1">
    <citation type="submission" date="2016-08" db="EMBL/GenBank/DDBJ databases">
        <title>A novel genetic cassette of butanologenic Thermoanaerobacterium thermosaccharolyticum that directly convert cellulose to butanol.</title>
        <authorList>
            <person name="Li T."/>
            <person name="He J."/>
        </authorList>
    </citation>
    <scope>NUCLEOTIDE SEQUENCE [LARGE SCALE GENOMIC DNA]</scope>
    <source>
        <strain evidence="5 6">TG57</strain>
    </source>
</reference>
<dbReference type="PROSITE" id="PS51682">
    <property type="entry name" value="SAM_OMT_I"/>
    <property type="match status" value="1"/>
</dbReference>
<evidence type="ECO:0000313" key="5">
    <source>
        <dbReference type="EMBL" id="AST59176.1"/>
    </source>
</evidence>
<organism evidence="5 6">
    <name type="scientific">Thermoanaerobacterium thermosaccharolyticum</name>
    <name type="common">Clostridium thermosaccharolyticum</name>
    <dbReference type="NCBI Taxonomy" id="1517"/>
    <lineage>
        <taxon>Bacteria</taxon>
        <taxon>Bacillati</taxon>
        <taxon>Bacillota</taxon>
        <taxon>Clostridia</taxon>
        <taxon>Thermoanaerobacterales</taxon>
        <taxon>Thermoanaerobacteraceae</taxon>
        <taxon>Thermoanaerobacterium</taxon>
    </lineage>
</organism>
<evidence type="ECO:0000256" key="2">
    <source>
        <dbReference type="ARBA" id="ARBA00022679"/>
    </source>
</evidence>
<comment type="catalytic activity">
    <reaction evidence="4">
        <text>5-hydroxyuridine(34) in tRNA + S-adenosyl-L-methionine = 5-methoxyuridine(34) in tRNA + S-adenosyl-L-homocysteine + H(+)</text>
        <dbReference type="Rhea" id="RHEA:60524"/>
        <dbReference type="Rhea" id="RHEA-COMP:13381"/>
        <dbReference type="Rhea" id="RHEA-COMP:15591"/>
        <dbReference type="ChEBI" id="CHEBI:15378"/>
        <dbReference type="ChEBI" id="CHEBI:57856"/>
        <dbReference type="ChEBI" id="CHEBI:59789"/>
        <dbReference type="ChEBI" id="CHEBI:136877"/>
        <dbReference type="ChEBI" id="CHEBI:143860"/>
    </reaction>
</comment>
<dbReference type="GO" id="GO:0008171">
    <property type="term" value="F:O-methyltransferase activity"/>
    <property type="evidence" value="ECO:0007669"/>
    <property type="project" value="InterPro"/>
</dbReference>
<dbReference type="Pfam" id="PF01596">
    <property type="entry name" value="Methyltransf_3"/>
    <property type="match status" value="1"/>
</dbReference>
<dbReference type="InterPro" id="IPR002935">
    <property type="entry name" value="SAM_O-MeTrfase"/>
</dbReference>
<dbReference type="HAMAP" id="MF_02217">
    <property type="entry name" value="TrmR_methyltr"/>
    <property type="match status" value="1"/>
</dbReference>
<dbReference type="EC" id="2.1.1.-" evidence="4"/>
<dbReference type="EMBL" id="CP016893">
    <property type="protein sequence ID" value="AST59176.1"/>
    <property type="molecule type" value="Genomic_DNA"/>
</dbReference>
<feature type="binding site" evidence="4">
    <location>
        <position position="154"/>
    </location>
    <ligand>
        <name>Mg(2+)</name>
        <dbReference type="ChEBI" id="CHEBI:18420"/>
    </ligand>
</feature>
<protein>
    <recommendedName>
        <fullName evidence="4">tRNA 5-hydroxyuridine methyltransferase</fullName>
        <ecNumber evidence="4">2.1.1.-</ecNumber>
    </recommendedName>
    <alternativeName>
        <fullName evidence="4">ho5U methyltransferase</fullName>
    </alternativeName>
</protein>
<feature type="binding site" evidence="4">
    <location>
        <position position="155"/>
    </location>
    <ligand>
        <name>Mg(2+)</name>
        <dbReference type="ChEBI" id="CHEBI:18420"/>
    </ligand>
</feature>
<dbReference type="RefSeq" id="WP_094398087.1">
    <property type="nucleotide sequence ID" value="NZ_CP016893.1"/>
</dbReference>
<accession>A0A223I366</accession>
<feature type="binding site" evidence="4">
    <location>
        <position position="82"/>
    </location>
    <ligand>
        <name>S-adenosyl-L-methionine</name>
        <dbReference type="ChEBI" id="CHEBI:59789"/>
    </ligand>
</feature>
<keyword evidence="1 4" id="KW-0489">Methyltransferase</keyword>
<feature type="binding site" evidence="4">
    <location>
        <position position="128"/>
    </location>
    <ligand>
        <name>Mg(2+)</name>
        <dbReference type="ChEBI" id="CHEBI:18420"/>
    </ligand>
</feature>
<comment type="subunit">
    <text evidence="4">Homodimer.</text>
</comment>
<gene>
    <name evidence="4" type="primary">trmR</name>
    <name evidence="5" type="ORF">Thert_03456</name>
</gene>
<dbReference type="Proteomes" id="UP000214975">
    <property type="component" value="Chromosome"/>
</dbReference>
<dbReference type="AlphaFoldDB" id="A0A223I366"/>
<dbReference type="InterPro" id="IPR050362">
    <property type="entry name" value="Cation-dep_OMT"/>
</dbReference>
<feature type="binding site" evidence="4">
    <location>
        <position position="35"/>
    </location>
    <ligand>
        <name>S-adenosyl-L-methionine</name>
        <dbReference type="ChEBI" id="CHEBI:59789"/>
    </ligand>
</feature>
<evidence type="ECO:0000313" key="6">
    <source>
        <dbReference type="Proteomes" id="UP000214975"/>
    </source>
</evidence>
<name>A0A223I366_THETR</name>
<feature type="binding site" evidence="4">
    <location>
        <begin position="110"/>
        <end position="111"/>
    </location>
    <ligand>
        <name>S-adenosyl-L-methionine</name>
        <dbReference type="ChEBI" id="CHEBI:59789"/>
    </ligand>
</feature>
<dbReference type="Gene3D" id="3.40.50.150">
    <property type="entry name" value="Vaccinia Virus protein VP39"/>
    <property type="match status" value="1"/>
</dbReference>
<dbReference type="PANTHER" id="PTHR10509:SF14">
    <property type="entry name" value="CAFFEOYL-COA O-METHYLTRANSFERASE 3-RELATED"/>
    <property type="match status" value="1"/>
</dbReference>
<dbReference type="GO" id="GO:0000287">
    <property type="term" value="F:magnesium ion binding"/>
    <property type="evidence" value="ECO:0007669"/>
    <property type="project" value="UniProtKB-UniRule"/>
</dbReference>
<dbReference type="CDD" id="cd02440">
    <property type="entry name" value="AdoMet_MTases"/>
    <property type="match status" value="1"/>
</dbReference>
<keyword evidence="3 4" id="KW-0949">S-adenosyl-L-methionine</keyword>
<dbReference type="GO" id="GO:0030488">
    <property type="term" value="P:tRNA methylation"/>
    <property type="evidence" value="ECO:0007669"/>
    <property type="project" value="UniProtKB-UniRule"/>
</dbReference>
<dbReference type="SUPFAM" id="SSF53335">
    <property type="entry name" value="S-adenosyl-L-methionine-dependent methyltransferases"/>
    <property type="match status" value="1"/>
</dbReference>
<keyword evidence="4" id="KW-0460">Magnesium</keyword>
<feature type="binding site" evidence="4">
    <location>
        <position position="128"/>
    </location>
    <ligand>
        <name>S-adenosyl-L-methionine</name>
        <dbReference type="ChEBI" id="CHEBI:59789"/>
    </ligand>
</feature>
<sequence>MIDSDIKFVRQLFDVNKGLLKDIENYANENFIPIIKPEVARFLETIIKIKRPKNILEIGTAIGYSSIIMLEAYEKTKVLTIEKDMDMAEMAKRNFIKASLIDRVELVKGDALEVLPCLSNKYDMIFIDASKGHYKEFFDESLRVLNDGGILICDNILYKGYVTNEIHVKHKRRTIVYRMRDFISYVLDRKDLVTTIIPIGDGLSISVKEEKND</sequence>
<dbReference type="GO" id="GO:0008757">
    <property type="term" value="F:S-adenosylmethionine-dependent methyltransferase activity"/>
    <property type="evidence" value="ECO:0007669"/>
    <property type="project" value="TreeGrafter"/>
</dbReference>
<feature type="binding site" evidence="4">
    <location>
        <position position="65"/>
    </location>
    <ligand>
        <name>S-adenosyl-L-methionine</name>
        <dbReference type="ChEBI" id="CHEBI:59789"/>
    </ligand>
</feature>
<dbReference type="PANTHER" id="PTHR10509">
    <property type="entry name" value="O-METHYLTRANSFERASE-RELATED"/>
    <property type="match status" value="1"/>
</dbReference>
<dbReference type="GO" id="GO:0016300">
    <property type="term" value="F:tRNA (uridine) methyltransferase activity"/>
    <property type="evidence" value="ECO:0007669"/>
    <property type="project" value="UniProtKB-UniRule"/>
</dbReference>
<evidence type="ECO:0000256" key="3">
    <source>
        <dbReference type="ARBA" id="ARBA00022691"/>
    </source>
</evidence>
<comment type="similarity">
    <text evidence="4">Belongs to the class I-like SAM-binding methyltransferase superfamily. Cation-dependent O-methyltransferase family.</text>
</comment>